<dbReference type="Pfam" id="PF00622">
    <property type="entry name" value="SPRY"/>
    <property type="match status" value="1"/>
</dbReference>
<proteinExistence type="predicted"/>
<dbReference type="PANTHER" id="PTHR23159:SF31">
    <property type="entry name" value="CENTROSOME-ASSOCIATED PROTEIN CEP250 ISOFORM X1"/>
    <property type="match status" value="1"/>
</dbReference>
<feature type="compositionally biased region" description="Basic and acidic residues" evidence="2">
    <location>
        <begin position="524"/>
        <end position="538"/>
    </location>
</feature>
<dbReference type="VEuPathDB" id="TriTrypDB:Lsey_0096_0060"/>
<gene>
    <name evidence="4" type="ORF">ABL78_3676</name>
</gene>
<feature type="coiled-coil region" evidence="1">
    <location>
        <begin position="579"/>
        <end position="690"/>
    </location>
</feature>
<sequence>MAFPSNAVVLPSSSVCEPSALPASPTLLAAHPAPTSGRRRLAPESVNQPTSKGGQSRVGLRALAPSATNSDADVTASALQQTSAAFGEDLALAKENASLPTADRKEGAAPCARGTRIALPHTPRLFKAASPETAAVGPPQDGVSASTKAEETFDSPPVVSVTMTRRLANVKDPVEEKPAEPPRVVLPEANPPRPLRSTSTGAGPLCSPRRRAIAATDMERDDSADDTAVPPRAFPPASATMQPLKVEVPTDNEGDPRVLETTAGPSSEQIKAHGASARTPSADKLVKSSLSSVPSARCSPRTTPPLSPRQQVTNTGVAARTVRPALHSTSLASVELGAEASASIVTDAAAAAAEGDEKLGVCSTPAPSEEPKEPSPAPLATPRGAGTASRIDEIRARLAASRQQSMASRQLTPRSSVGSVAAAGAASASKDDAAAVEAASTIKALRQTLKDKDKEVALLAKDKARVEQLLAKATKRSEDLQGKSESAEKAFAAFKKEAAALRLETQKELRQAQSAARAAQAAQEKLRKELDKQKEKLDATLSRASSATATPVATPRGLPQPANGFLAADTGDVALRLKLTQVEKENKTLKESVETLKRELAAATAAAVDTAVKEAEKQQASLQEASREEAEKLKSEVARLEEVLAERDATLKSEGEEVQKLKAEVRQANAEKEKMELQWQKQQLAEEERRLGHKRVDASTLAVDLAGSYTPPLEPREEGLQPLSSSLSPRTPRQVVTFELSAREATAHLQEELTATQGQVSAYKRMQEHADRHIEQLEAKLESMQKRAWDAVEALQRRIKSENERRDATTSDAIALDAVKKELAAVRSSYNTLKQESQENSAESARLRAALEEAGSERDVYERQLRDLQQEHKESKLEATAAMQRLEAKMSAELKVAQGLLDATGSELHATREALQQRAAVVEELQAQVEALRGRCSEEKTRQASETEEAPGTAAADLATKQMERYKRKSRTLAKRLADVERELQVLGDEYTRVCGERDAAVLRYRTDESKGHALTTERERQPSVKASVDLSLHSDGMLSDYVSRSLTDALLSANRPAPTRLTADSLAAAVTAVASPVTAALAEEQRARAHLEKEVASLQAKVAEMEHPASPIMNALGTDWAEPLPSVESSGFMMLLPTQQHTRGTSSAPARARSPQTTHALDLRFFDPTTSEAAMPDPGKSVAGVIVRGSAASLSAAASQLSPHRSQAFETRSPRRASQSVSIMTKGAALDAIYAELPLPPVYPSARADSTDAAAAYTSTAACHLDLLFSTTAGALLVSKRGRHVHRPLVATRSLPRSSGGGGQATGDEGARDACCAALTSMSHAIYTSRMSAEGLFHLKYRYRFVVRVLADCDGGELMMGFADRYVPLESFGAKRNALRYKGCYYLNLQDGGLFAPSQGVNGKTYTGWGSAAETAAERRWQKYGGLAKSMECSFSGPSLPLRSSLARHSIAPPEFVARAGDEIACVLSIDERSISYEWNGVDCGVAFRGVSLSPSLYPCVEVNFSGGTVELL</sequence>
<feature type="compositionally biased region" description="Low complexity" evidence="2">
    <location>
        <begin position="511"/>
        <end position="523"/>
    </location>
</feature>
<feature type="coiled-coil region" evidence="1">
    <location>
        <begin position="760"/>
        <end position="889"/>
    </location>
</feature>
<feature type="compositionally biased region" description="Low complexity" evidence="2">
    <location>
        <begin position="539"/>
        <end position="556"/>
    </location>
</feature>
<evidence type="ECO:0000256" key="2">
    <source>
        <dbReference type="SAM" id="MobiDB-lite"/>
    </source>
</evidence>
<evidence type="ECO:0000313" key="4">
    <source>
        <dbReference type="EMBL" id="KPI87239.1"/>
    </source>
</evidence>
<keyword evidence="1" id="KW-0175">Coiled coil</keyword>
<feature type="domain" description="SPRY" evidence="3">
    <location>
        <begin position="1456"/>
        <end position="1505"/>
    </location>
</feature>
<dbReference type="InterPro" id="IPR013320">
    <property type="entry name" value="ConA-like_dom_sf"/>
</dbReference>
<comment type="caution">
    <text evidence="4">The sequence shown here is derived from an EMBL/GenBank/DDBJ whole genome shotgun (WGS) entry which is preliminary data.</text>
</comment>
<dbReference type="Proteomes" id="UP000038009">
    <property type="component" value="Unassembled WGS sequence"/>
</dbReference>
<dbReference type="SUPFAM" id="SSF49899">
    <property type="entry name" value="Concanavalin A-like lectins/glucanases"/>
    <property type="match status" value="1"/>
</dbReference>
<feature type="compositionally biased region" description="Low complexity" evidence="2">
    <location>
        <begin position="287"/>
        <end position="296"/>
    </location>
</feature>
<feature type="region of interest" description="Disordered" evidence="2">
    <location>
        <begin position="511"/>
        <end position="565"/>
    </location>
</feature>
<feature type="region of interest" description="Disordered" evidence="2">
    <location>
        <begin position="355"/>
        <end position="416"/>
    </location>
</feature>
<dbReference type="InterPro" id="IPR003877">
    <property type="entry name" value="SPRY_dom"/>
</dbReference>
<feature type="region of interest" description="Disordered" evidence="2">
    <location>
        <begin position="15"/>
        <end position="58"/>
    </location>
</feature>
<organism evidence="4 5">
    <name type="scientific">Leptomonas seymouri</name>
    <dbReference type="NCBI Taxonomy" id="5684"/>
    <lineage>
        <taxon>Eukaryota</taxon>
        <taxon>Discoba</taxon>
        <taxon>Euglenozoa</taxon>
        <taxon>Kinetoplastea</taxon>
        <taxon>Metakinetoplastina</taxon>
        <taxon>Trypanosomatida</taxon>
        <taxon>Trypanosomatidae</taxon>
        <taxon>Leishmaniinae</taxon>
        <taxon>Leptomonas</taxon>
    </lineage>
</organism>
<dbReference type="PANTHER" id="PTHR23159">
    <property type="entry name" value="CENTROSOMAL PROTEIN 2"/>
    <property type="match status" value="1"/>
</dbReference>
<feature type="compositionally biased region" description="Basic and acidic residues" evidence="2">
    <location>
        <begin position="936"/>
        <end position="945"/>
    </location>
</feature>
<accession>A0A0N0P656</accession>
<feature type="region of interest" description="Disordered" evidence="2">
    <location>
        <begin position="936"/>
        <end position="956"/>
    </location>
</feature>
<dbReference type="OrthoDB" id="25503at2759"/>
<feature type="compositionally biased region" description="Polar residues" evidence="2">
    <location>
        <begin position="45"/>
        <end position="54"/>
    </location>
</feature>
<dbReference type="Gene3D" id="2.60.120.920">
    <property type="match status" value="1"/>
</dbReference>
<dbReference type="CDD" id="cd11709">
    <property type="entry name" value="SPRY"/>
    <property type="match status" value="1"/>
</dbReference>
<dbReference type="InterPro" id="IPR043136">
    <property type="entry name" value="B30.2/SPRY_sf"/>
</dbReference>
<reference evidence="4 5" key="1">
    <citation type="journal article" date="2015" name="PLoS Pathog.">
        <title>Leptomonas seymouri: Adaptations to the Dixenous Life Cycle Analyzed by Genome Sequencing, Transcriptome Profiling and Co-infection with Leishmania donovani.</title>
        <authorList>
            <person name="Kraeva N."/>
            <person name="Butenko A."/>
            <person name="Hlavacova J."/>
            <person name="Kostygov A."/>
            <person name="Myskova J."/>
            <person name="Grybchuk D."/>
            <person name="Lestinova T."/>
            <person name="Votypka J."/>
            <person name="Volf P."/>
            <person name="Opperdoes F."/>
            <person name="Flegontov P."/>
            <person name="Lukes J."/>
            <person name="Yurchenko V."/>
        </authorList>
    </citation>
    <scope>NUCLEOTIDE SEQUENCE [LARGE SCALE GENOMIC DNA]</scope>
    <source>
        <strain evidence="4 5">ATCC 30220</strain>
    </source>
</reference>
<feature type="region of interest" description="Disordered" evidence="2">
    <location>
        <begin position="131"/>
        <end position="316"/>
    </location>
</feature>
<feature type="compositionally biased region" description="Low complexity" evidence="2">
    <location>
        <begin position="18"/>
        <end position="36"/>
    </location>
</feature>
<protein>
    <recommendedName>
        <fullName evidence="3">SPRY domain-containing protein</fullName>
    </recommendedName>
</protein>
<evidence type="ECO:0000313" key="5">
    <source>
        <dbReference type="Proteomes" id="UP000038009"/>
    </source>
</evidence>
<dbReference type="OMA" id="LYPCVEV"/>
<dbReference type="EMBL" id="LJSK01000096">
    <property type="protein sequence ID" value="KPI87239.1"/>
    <property type="molecule type" value="Genomic_DNA"/>
</dbReference>
<evidence type="ECO:0000256" key="1">
    <source>
        <dbReference type="SAM" id="Coils"/>
    </source>
</evidence>
<keyword evidence="5" id="KW-1185">Reference proteome</keyword>
<feature type="region of interest" description="Disordered" evidence="2">
    <location>
        <begin position="707"/>
        <end position="731"/>
    </location>
</feature>
<evidence type="ECO:0000259" key="3">
    <source>
        <dbReference type="Pfam" id="PF00622"/>
    </source>
</evidence>
<feature type="compositionally biased region" description="Polar residues" evidence="2">
    <location>
        <begin position="401"/>
        <end position="414"/>
    </location>
</feature>
<name>A0A0N0P656_LEPSE</name>